<protein>
    <submittedName>
        <fullName evidence="4">Uncharacterized protein</fullName>
    </submittedName>
</protein>
<dbReference type="Gramene" id="TraesJAG5B03G02916110.1">
    <property type="protein sequence ID" value="TraesJAG5B03G02916110.1"/>
    <property type="gene ID" value="TraesJAG5B03G02916110"/>
</dbReference>
<dbReference type="Gramene" id="TraesCS5B02G272200.1">
    <property type="protein sequence ID" value="TraesCS5B02G272200.1"/>
    <property type="gene ID" value="TraesCS5B02G272200"/>
</dbReference>
<dbReference type="PANTHER" id="PTHR34145:SF39">
    <property type="entry name" value="F-BOX DOMAIN-CONTAINING PROTEIN"/>
    <property type="match status" value="1"/>
</dbReference>
<dbReference type="Gramene" id="TraesJUL5B03G02939730.1">
    <property type="protein sequence ID" value="TraesJUL5B03G02939730.1"/>
    <property type="gene ID" value="TraesJUL5B03G02939730"/>
</dbReference>
<gene>
    <name evidence="4" type="primary">LOC123112465</name>
</gene>
<evidence type="ECO:0000259" key="3">
    <source>
        <dbReference type="Pfam" id="PF23622"/>
    </source>
</evidence>
<proteinExistence type="predicted"/>
<dbReference type="Gramene" id="TraesNOR5B03G02940420.1">
    <property type="protein sequence ID" value="TraesNOR5B03G02940420.1"/>
    <property type="gene ID" value="TraesNOR5B03G02940420"/>
</dbReference>
<dbReference type="SUPFAM" id="SSF52058">
    <property type="entry name" value="L domain-like"/>
    <property type="match status" value="1"/>
</dbReference>
<dbReference type="SUPFAM" id="SSF81383">
    <property type="entry name" value="F-box domain"/>
    <property type="match status" value="1"/>
</dbReference>
<sequence>MGLMALNRLISRQREQKQKRNRGRIEANNGWLASSLAKRNRSPCQQDVNSHGGKKVRYPGPDLPEDIWRHIHFLLPMQDAARAACISQSFRSSWKCYPNLTFTNETMCSKEDLCKRTTGSNVIRDYNNKIDHVLRNHSGAGVKKLRLEYYVIPHDAEPYHHLTSWLQIAVTPGIEQLHLTLSPRDATFNFPCMLLSEICHGSIQYLHLANLDLHPTFQLGLRTLKTLHLYNVHITGDELGCLLSHSFALAHLRLQYCHDIIRLEIPCLLQRLRFLEVLECSLEVLEINAPNISRFRLMDFNVQLSFGKSRKMKNLMLNNSCGISYAIDNLPSCAPKVETLTIHSSYEVINAPVASSKFRHLKILIIYLLGLHSHRDYDYLSLVSLFDASPLLEKFVLFVSPVQSKYDWFEGDLSSLRQMSEHRHHNLKNVKISGFCPQKSMVELARHILENATSLECLTLDTTPISYRCSGDILDRKCPPLETAYIRDAYKSILAVRTYIEGKVNSTVKLNLLGPCSRCYAL</sequence>
<dbReference type="InterPro" id="IPR001810">
    <property type="entry name" value="F-box_dom"/>
</dbReference>
<dbReference type="Gramene" id="TraesRN5B0100717000.1">
    <property type="protein sequence ID" value="TraesRN5B0100717000.1"/>
    <property type="gene ID" value="TraesRN5B0100717000"/>
</dbReference>
<reference evidence="4" key="2">
    <citation type="submission" date="2018-10" db="UniProtKB">
        <authorList>
            <consortium name="EnsemblPlants"/>
        </authorList>
    </citation>
    <scope>IDENTIFICATION</scope>
</reference>
<dbReference type="InterPro" id="IPR053772">
    <property type="entry name" value="At1g61320/At1g61330-like"/>
</dbReference>
<dbReference type="STRING" id="4565.A0A3B6LPA7"/>
<dbReference type="Gramene" id="TraesCS5B03G0709000.1">
    <property type="protein sequence ID" value="TraesCS5B03G0709000.1.CDS"/>
    <property type="gene ID" value="TraesCS5B03G0709000"/>
</dbReference>
<dbReference type="GeneID" id="123112465"/>
<organism evidence="4">
    <name type="scientific">Triticum aestivum</name>
    <name type="common">Wheat</name>
    <dbReference type="NCBI Taxonomy" id="4565"/>
    <lineage>
        <taxon>Eukaryota</taxon>
        <taxon>Viridiplantae</taxon>
        <taxon>Streptophyta</taxon>
        <taxon>Embryophyta</taxon>
        <taxon>Tracheophyta</taxon>
        <taxon>Spermatophyta</taxon>
        <taxon>Magnoliopsida</taxon>
        <taxon>Liliopsida</taxon>
        <taxon>Poales</taxon>
        <taxon>Poaceae</taxon>
        <taxon>BOP clade</taxon>
        <taxon>Pooideae</taxon>
        <taxon>Triticodae</taxon>
        <taxon>Triticeae</taxon>
        <taxon>Triticinae</taxon>
        <taxon>Triticum</taxon>
    </lineage>
</organism>
<dbReference type="PaxDb" id="4565-Traes_5BL_FF901F1C0.2"/>
<dbReference type="Gene3D" id="3.80.10.10">
    <property type="entry name" value="Ribonuclease Inhibitor"/>
    <property type="match status" value="1"/>
</dbReference>
<dbReference type="EnsemblPlants" id="TraesCS5B02G272200.1">
    <property type="protein sequence ID" value="TraesCS5B02G272200.1"/>
    <property type="gene ID" value="TraesCS5B02G272200"/>
</dbReference>
<dbReference type="Gramene" id="TraesMAC5B03G02917990.1">
    <property type="protein sequence ID" value="TraesMAC5B03G02917990.1"/>
    <property type="gene ID" value="TraesMAC5B03G02917990"/>
</dbReference>
<dbReference type="InterPro" id="IPR055357">
    <property type="entry name" value="LRR_At1g61320_AtMIF1"/>
</dbReference>
<feature type="domain" description="F-box" evidence="2">
    <location>
        <begin position="62"/>
        <end position="95"/>
    </location>
</feature>
<dbReference type="Pfam" id="PF23622">
    <property type="entry name" value="LRR_At1g61320_AtMIF1"/>
    <property type="match status" value="1"/>
</dbReference>
<keyword evidence="5" id="KW-1185">Reference proteome</keyword>
<evidence type="ECO:0000313" key="4">
    <source>
        <dbReference type="EnsemblPlants" id="TraesCS5B02G272200.1"/>
    </source>
</evidence>
<feature type="region of interest" description="Disordered" evidence="1">
    <location>
        <begin position="37"/>
        <end position="56"/>
    </location>
</feature>
<dbReference type="Gramene" id="TraesROB_scaffold_018301_01G000300.1">
    <property type="protein sequence ID" value="TraesROB_scaffold_018301_01G000300.1"/>
    <property type="gene ID" value="TraesROB_scaffold_018301_01G000300"/>
</dbReference>
<dbReference type="Pfam" id="PF00646">
    <property type="entry name" value="F-box"/>
    <property type="match status" value="1"/>
</dbReference>
<dbReference type="Gramene" id="TraesSTA5B03G02910560.1">
    <property type="protein sequence ID" value="TraesSTA5B03G02910560.1"/>
    <property type="gene ID" value="TraesSTA5B03G02910560"/>
</dbReference>
<dbReference type="Gramene" id="TraesCAD_scaffold_033424_01G000100.1">
    <property type="protein sequence ID" value="TraesCAD_scaffold_033424_01G000100.1"/>
    <property type="gene ID" value="TraesCAD_scaffold_033424_01G000100"/>
</dbReference>
<dbReference type="InterPro" id="IPR036047">
    <property type="entry name" value="F-box-like_dom_sf"/>
</dbReference>
<evidence type="ECO:0000313" key="5">
    <source>
        <dbReference type="Proteomes" id="UP000019116"/>
    </source>
</evidence>
<dbReference type="InterPro" id="IPR032675">
    <property type="entry name" value="LRR_dom_sf"/>
</dbReference>
<dbReference type="PANTHER" id="PTHR34145">
    <property type="entry name" value="OS02G0105600 PROTEIN"/>
    <property type="match status" value="1"/>
</dbReference>
<evidence type="ECO:0000259" key="2">
    <source>
        <dbReference type="Pfam" id="PF00646"/>
    </source>
</evidence>
<name>A0A3B6LPA7_WHEAT</name>
<dbReference type="Proteomes" id="UP000019116">
    <property type="component" value="Chromosome 5B"/>
</dbReference>
<accession>A0A3B6LPA7</accession>
<dbReference type="RefSeq" id="XP_044389386.1">
    <property type="nucleotide sequence ID" value="XM_044533451.1"/>
</dbReference>
<evidence type="ECO:0000256" key="1">
    <source>
        <dbReference type="SAM" id="MobiDB-lite"/>
    </source>
</evidence>
<dbReference type="AlphaFoldDB" id="A0A3B6LPA7"/>
<dbReference type="Gramene" id="TraesSYM7B03G04101380.1">
    <property type="protein sequence ID" value="TraesSYM7B03G04101380.1"/>
    <property type="gene ID" value="TraesSYM7B03G04101380"/>
</dbReference>
<reference evidence="4" key="1">
    <citation type="submission" date="2018-08" db="EMBL/GenBank/DDBJ databases">
        <authorList>
            <person name="Rossello M."/>
        </authorList>
    </citation>
    <scope>NUCLEOTIDE SEQUENCE [LARGE SCALE GENOMIC DNA]</scope>
    <source>
        <strain evidence="4">cv. Chinese Spring</strain>
    </source>
</reference>
<dbReference type="OrthoDB" id="1932213at2759"/>
<dbReference type="OMA" id="WFEIAIT"/>
<dbReference type="Gramene" id="TraesLAC5B03G02870860.1">
    <property type="protein sequence ID" value="TraesLAC5B03G02870860.1"/>
    <property type="gene ID" value="TraesLAC5B03G02870860"/>
</dbReference>
<feature type="domain" description="At1g61320/AtMIF1 LRR" evidence="3">
    <location>
        <begin position="133"/>
        <end position="517"/>
    </location>
</feature>